<evidence type="ECO:0000313" key="2">
    <source>
        <dbReference type="Proteomes" id="UP000034325"/>
    </source>
</evidence>
<sequence>QSDWYWVDRFDKFYFVNDWQITPGPNDDFTLESGGIVSCKAQETRCLLITSPGSYRANWNKLKTINFLDGKPAFEILEN</sequence>
<protein>
    <submittedName>
        <fullName evidence="1">Uncharacterized protein</fullName>
    </submittedName>
</protein>
<proteinExistence type="predicted"/>
<gene>
    <name evidence="1" type="ORF">UT23_C0017G0001</name>
</gene>
<feature type="non-terminal residue" evidence="1">
    <location>
        <position position="1"/>
    </location>
</feature>
<name>A0A0G0M9Z0_9BACT</name>
<dbReference type="Proteomes" id="UP000034325">
    <property type="component" value="Unassembled WGS sequence"/>
</dbReference>
<organism evidence="1 2">
    <name type="scientific">Candidatus Woesebacteria bacterium GW2011_GWA1_39_12</name>
    <dbReference type="NCBI Taxonomy" id="1618549"/>
    <lineage>
        <taxon>Bacteria</taxon>
        <taxon>Candidatus Woeseibacteriota</taxon>
    </lineage>
</organism>
<reference evidence="1 2" key="1">
    <citation type="journal article" date="2015" name="Nature">
        <title>rRNA introns, odd ribosomes, and small enigmatic genomes across a large radiation of phyla.</title>
        <authorList>
            <person name="Brown C.T."/>
            <person name="Hug L.A."/>
            <person name="Thomas B.C."/>
            <person name="Sharon I."/>
            <person name="Castelle C.J."/>
            <person name="Singh A."/>
            <person name="Wilkins M.J."/>
            <person name="Williams K.H."/>
            <person name="Banfield J.F."/>
        </authorList>
    </citation>
    <scope>NUCLEOTIDE SEQUENCE [LARGE SCALE GENOMIC DNA]</scope>
</reference>
<evidence type="ECO:0000313" key="1">
    <source>
        <dbReference type="EMBL" id="KKQ97140.1"/>
    </source>
</evidence>
<dbReference type="AlphaFoldDB" id="A0A0G0M9Z0"/>
<comment type="caution">
    <text evidence="1">The sequence shown here is derived from an EMBL/GenBank/DDBJ whole genome shotgun (WGS) entry which is preliminary data.</text>
</comment>
<accession>A0A0G0M9Z0</accession>
<dbReference type="EMBL" id="LBWA01000017">
    <property type="protein sequence ID" value="KKQ97140.1"/>
    <property type="molecule type" value="Genomic_DNA"/>
</dbReference>